<keyword evidence="2" id="KW-0503">Monooxygenase</keyword>
<dbReference type="InterPro" id="IPR002938">
    <property type="entry name" value="FAD-bd"/>
</dbReference>
<dbReference type="PANTHER" id="PTHR43422">
    <property type="entry name" value="THIAMINE THIAZOLE SYNTHASE"/>
    <property type="match status" value="1"/>
</dbReference>
<gene>
    <name evidence="2" type="ORF">CAG99_21590</name>
</gene>
<keyword evidence="3" id="KW-1185">Reference proteome</keyword>
<dbReference type="SUPFAM" id="SSF51905">
    <property type="entry name" value="FAD/NAD(P)-binding domain"/>
    <property type="match status" value="1"/>
</dbReference>
<keyword evidence="2" id="KW-0560">Oxidoreductase</keyword>
<feature type="domain" description="FAD-binding" evidence="1">
    <location>
        <begin position="9"/>
        <end position="337"/>
    </location>
</feature>
<accession>A0A1W7D1W9</accession>
<dbReference type="Gene3D" id="3.50.50.60">
    <property type="entry name" value="FAD/NAD(P)-binding domain"/>
    <property type="match status" value="1"/>
</dbReference>
<dbReference type="OrthoDB" id="9790035at2"/>
<dbReference type="InterPro" id="IPR036188">
    <property type="entry name" value="FAD/NAD-bd_sf"/>
</dbReference>
<dbReference type="AlphaFoldDB" id="A0A1W7D1W9"/>
<dbReference type="KEGG" id="smao:CAG99_21590"/>
<organism evidence="2 3">
    <name type="scientific">Streptomyces marincola</name>
    <dbReference type="NCBI Taxonomy" id="2878388"/>
    <lineage>
        <taxon>Bacteria</taxon>
        <taxon>Bacillati</taxon>
        <taxon>Actinomycetota</taxon>
        <taxon>Actinomycetes</taxon>
        <taxon>Kitasatosporales</taxon>
        <taxon>Streptomycetaceae</taxon>
        <taxon>Streptomyces</taxon>
    </lineage>
</organism>
<dbReference type="GO" id="GO:0071949">
    <property type="term" value="F:FAD binding"/>
    <property type="evidence" value="ECO:0007669"/>
    <property type="project" value="InterPro"/>
</dbReference>
<sequence>MSGVRRDRAIVIGGSIAGLFAARVLSDHFAEVVVVDRDEISGVTEPRRGVPQGRQVHGLQARGQIILEELFPGITKQIVADGGVIGDMCADIRWFLHGKRMRPARTGLAALTVSRPFLERYLRERVAAIPQVRFVERCNVLSLETTADRARVTGVRMLREEAAGTEDVLDADLVVDAAGRGSRVPAWLTELGYPKVEEERKKIGLGYTTRQYRIVDSPYAENEVSIGIVSSAAEPRGAIAARIEDDRVTITAYGLLGDHPPTDPEGFDAFLGSLRVPDAHRALAGLEPVTEPVGYRFPANQRRRYERMGRFPAGLLVTGDGVCSFNPTYAQGMSVAAVSALVIRRHVAGGGTPDPLAYLRDLAHEAVDGPWELMAGGDLAFPGVEGERTFHVRLVLAYMRRLQEATTVDERVADAFMRVFGLVDPPGTLMRPGLAVRVLTAPLRRRLRPARGSGREAARQPA</sequence>
<dbReference type="Proteomes" id="UP000194218">
    <property type="component" value="Chromosome"/>
</dbReference>
<dbReference type="PANTHER" id="PTHR43422:SF3">
    <property type="entry name" value="THIAMINE THIAZOLE SYNTHASE"/>
    <property type="match status" value="1"/>
</dbReference>
<name>A0A1W7D1W9_9ACTN</name>
<proteinExistence type="predicted"/>
<reference evidence="2 3" key="1">
    <citation type="submission" date="2017-05" db="EMBL/GenBank/DDBJ databases">
        <title>Complete genome sequence of Streptomyces sp. SCSIO 03032 revealed the diverse biosynthetic pathways for its bioactive secondary metabolites.</title>
        <authorList>
            <person name="Ma L."/>
            <person name="Zhu Y."/>
            <person name="Zhang W."/>
            <person name="Zhang G."/>
            <person name="Tian X."/>
            <person name="Zhang S."/>
            <person name="Zhang C."/>
        </authorList>
    </citation>
    <scope>NUCLEOTIDE SEQUENCE [LARGE SCALE GENOMIC DNA]</scope>
    <source>
        <strain evidence="2 3">SCSIO 03032</strain>
    </source>
</reference>
<dbReference type="GO" id="GO:0004497">
    <property type="term" value="F:monooxygenase activity"/>
    <property type="evidence" value="ECO:0007669"/>
    <property type="project" value="UniProtKB-KW"/>
</dbReference>
<evidence type="ECO:0000313" key="3">
    <source>
        <dbReference type="Proteomes" id="UP000194218"/>
    </source>
</evidence>
<evidence type="ECO:0000313" key="2">
    <source>
        <dbReference type="EMBL" id="ARQ71071.1"/>
    </source>
</evidence>
<protein>
    <submittedName>
        <fullName evidence="2">FAD-binding monooxygenase</fullName>
    </submittedName>
</protein>
<dbReference type="Pfam" id="PF01494">
    <property type="entry name" value="FAD_binding_3"/>
    <property type="match status" value="1"/>
</dbReference>
<evidence type="ECO:0000259" key="1">
    <source>
        <dbReference type="Pfam" id="PF01494"/>
    </source>
</evidence>
<dbReference type="EMBL" id="CP021121">
    <property type="protein sequence ID" value="ARQ71071.1"/>
    <property type="molecule type" value="Genomic_DNA"/>
</dbReference>